<keyword evidence="9" id="KW-0486">Methionine biosynthesis</keyword>
<dbReference type="PANTHER" id="PTHR45754:SF3">
    <property type="entry name" value="METHYLENETETRAHYDROFOLATE REDUCTASE (NADPH)"/>
    <property type="match status" value="1"/>
</dbReference>
<organism evidence="13 14">
    <name type="scientific">Candidatus Abzuiibacterium crystallinum</name>
    <dbReference type="NCBI Taxonomy" id="1974748"/>
    <lineage>
        <taxon>Bacteria</taxon>
        <taxon>Pseudomonadati</taxon>
        <taxon>Candidatus Omnitrophota</taxon>
        <taxon>Candidatus Abzuiibacterium</taxon>
    </lineage>
</organism>
<dbReference type="EMBL" id="PCVY01000065">
    <property type="protein sequence ID" value="PIQ85560.1"/>
    <property type="molecule type" value="Genomic_DNA"/>
</dbReference>
<dbReference type="NCBIfam" id="TIGR00676">
    <property type="entry name" value="fadh2"/>
    <property type="match status" value="1"/>
</dbReference>
<evidence type="ECO:0000256" key="2">
    <source>
        <dbReference type="ARBA" id="ARBA00004777"/>
    </source>
</evidence>
<evidence type="ECO:0000313" key="13">
    <source>
        <dbReference type="EMBL" id="PIQ85560.1"/>
    </source>
</evidence>
<dbReference type="PANTHER" id="PTHR45754">
    <property type="entry name" value="METHYLENETETRAHYDROFOLATE REDUCTASE"/>
    <property type="match status" value="1"/>
</dbReference>
<dbReference type="CDD" id="cd00537">
    <property type="entry name" value="MTHFR"/>
    <property type="match status" value="1"/>
</dbReference>
<keyword evidence="8" id="KW-0520">NAD</keyword>
<evidence type="ECO:0000256" key="1">
    <source>
        <dbReference type="ARBA" id="ARBA00001974"/>
    </source>
</evidence>
<evidence type="ECO:0000256" key="4">
    <source>
        <dbReference type="ARBA" id="ARBA00022605"/>
    </source>
</evidence>
<dbReference type="AlphaFoldDB" id="A0A2H0LM99"/>
<name>A0A2H0LM99_9BACT</name>
<dbReference type="GO" id="GO:0071949">
    <property type="term" value="F:FAD binding"/>
    <property type="evidence" value="ECO:0007669"/>
    <property type="project" value="TreeGrafter"/>
</dbReference>
<proteinExistence type="inferred from homology"/>
<evidence type="ECO:0000256" key="3">
    <source>
        <dbReference type="ARBA" id="ARBA00006743"/>
    </source>
</evidence>
<dbReference type="GO" id="GO:0035999">
    <property type="term" value="P:tetrahydrofolate interconversion"/>
    <property type="evidence" value="ECO:0007669"/>
    <property type="project" value="UniProtKB-UniPathway"/>
</dbReference>
<dbReference type="Proteomes" id="UP000230859">
    <property type="component" value="Unassembled WGS sequence"/>
</dbReference>
<dbReference type="Pfam" id="PF02219">
    <property type="entry name" value="MTHFR"/>
    <property type="match status" value="1"/>
</dbReference>
<comment type="pathway">
    <text evidence="2 12">One-carbon metabolism; tetrahydrofolate interconversion.</text>
</comment>
<comment type="similarity">
    <text evidence="3 12">Belongs to the methylenetetrahydrofolate reductase family.</text>
</comment>
<evidence type="ECO:0000256" key="11">
    <source>
        <dbReference type="ARBA" id="ARBA00048628"/>
    </source>
</evidence>
<dbReference type="Gene3D" id="3.20.20.220">
    <property type="match status" value="1"/>
</dbReference>
<keyword evidence="4" id="KW-0028">Amino-acid biosynthesis</keyword>
<evidence type="ECO:0000256" key="9">
    <source>
        <dbReference type="ARBA" id="ARBA00023167"/>
    </source>
</evidence>
<dbReference type="GO" id="GO:0106312">
    <property type="term" value="F:methylenetetrahydrofolate reductase (NADH) activity"/>
    <property type="evidence" value="ECO:0007669"/>
    <property type="project" value="UniProtKB-EC"/>
</dbReference>
<dbReference type="SUPFAM" id="SSF51730">
    <property type="entry name" value="FAD-linked oxidoreductase"/>
    <property type="match status" value="1"/>
</dbReference>
<gene>
    <name evidence="13" type="primary">metF</name>
    <name evidence="13" type="ORF">COV74_08705</name>
</gene>
<dbReference type="InterPro" id="IPR004620">
    <property type="entry name" value="MTHF_reductase_bac"/>
</dbReference>
<reference evidence="13 14" key="1">
    <citation type="submission" date="2017-09" db="EMBL/GenBank/DDBJ databases">
        <title>Depth-based differentiation of microbial function through sediment-hosted aquifers and enrichment of novel symbionts in the deep terrestrial subsurface.</title>
        <authorList>
            <person name="Probst A.J."/>
            <person name="Ladd B."/>
            <person name="Jarett J.K."/>
            <person name="Geller-Mcgrath D.E."/>
            <person name="Sieber C.M."/>
            <person name="Emerson J.B."/>
            <person name="Anantharaman K."/>
            <person name="Thomas B.C."/>
            <person name="Malmstrom R."/>
            <person name="Stieglmeier M."/>
            <person name="Klingl A."/>
            <person name="Woyke T."/>
            <person name="Ryan C.M."/>
            <person name="Banfield J.F."/>
        </authorList>
    </citation>
    <scope>NUCLEOTIDE SEQUENCE [LARGE SCALE GENOMIC DNA]</scope>
    <source>
        <strain evidence="13">CG11_big_fil_rev_8_21_14_0_20_45_26</strain>
    </source>
</reference>
<keyword evidence="5 12" id="KW-0285">Flavoprotein</keyword>
<sequence length="288" mass="32426">MRLSKLYRSQKPDISVELFPPKTKEGTDKIFEEVKILNQFHPTFFSMTYGAGGSTRDLTLELVDELKNKIGVETMCHLTVVSQSKADVRNVLNFLKEKGVYNLIALRGDPPQGTEKFQPHPNGFRHAVDLVREAKRDNFFSVAVAGFPEKHPDAPTLESDIQHLKEKVDAGADAVITQLFFDNRFYYGYLDKVRRAGVQVPVIPGILPILSTQQVKRFTALCRSQIPPAVGRMLAKYENDSEAATQYGIELATQQCQDLIKQGVPGIHFYCLNRSRSVKTILSNLNQK</sequence>
<evidence type="ECO:0000256" key="7">
    <source>
        <dbReference type="ARBA" id="ARBA00023002"/>
    </source>
</evidence>
<evidence type="ECO:0000256" key="12">
    <source>
        <dbReference type="RuleBase" id="RU003862"/>
    </source>
</evidence>
<evidence type="ECO:0000313" key="14">
    <source>
        <dbReference type="Proteomes" id="UP000230859"/>
    </source>
</evidence>
<dbReference type="InterPro" id="IPR029041">
    <property type="entry name" value="FAD-linked_oxidoreductase-like"/>
</dbReference>
<comment type="pathway">
    <text evidence="10">Amino-acid biosynthesis; L-methionine biosynthesis via de novo pathway.</text>
</comment>
<accession>A0A2H0LM99</accession>
<evidence type="ECO:0000256" key="10">
    <source>
        <dbReference type="ARBA" id="ARBA00034478"/>
    </source>
</evidence>
<evidence type="ECO:0000256" key="6">
    <source>
        <dbReference type="ARBA" id="ARBA00022827"/>
    </source>
</evidence>
<dbReference type="UniPathway" id="UPA00193"/>
<evidence type="ECO:0000256" key="5">
    <source>
        <dbReference type="ARBA" id="ARBA00022630"/>
    </source>
</evidence>
<comment type="catalytic activity">
    <reaction evidence="11">
        <text>(6S)-5-methyl-5,6,7,8-tetrahydrofolate + NAD(+) = (6R)-5,10-methylene-5,6,7,8-tetrahydrofolate + NADH + H(+)</text>
        <dbReference type="Rhea" id="RHEA:19821"/>
        <dbReference type="ChEBI" id="CHEBI:15378"/>
        <dbReference type="ChEBI" id="CHEBI:15636"/>
        <dbReference type="ChEBI" id="CHEBI:18608"/>
        <dbReference type="ChEBI" id="CHEBI:57540"/>
        <dbReference type="ChEBI" id="CHEBI:57945"/>
        <dbReference type="EC" id="1.5.1.54"/>
    </reaction>
    <physiologicalReaction direction="right-to-left" evidence="11">
        <dbReference type="Rhea" id="RHEA:19823"/>
    </physiologicalReaction>
</comment>
<protein>
    <recommendedName>
        <fullName evidence="12">Methylenetetrahydrofolate reductase</fullName>
        <ecNumber evidence="12">1.5.1.54</ecNumber>
    </recommendedName>
</protein>
<evidence type="ECO:0000256" key="8">
    <source>
        <dbReference type="ARBA" id="ARBA00023027"/>
    </source>
</evidence>
<keyword evidence="6 12" id="KW-0274">FAD</keyword>
<dbReference type="GO" id="GO:0005829">
    <property type="term" value="C:cytosol"/>
    <property type="evidence" value="ECO:0007669"/>
    <property type="project" value="InterPro"/>
</dbReference>
<keyword evidence="7 12" id="KW-0560">Oxidoreductase</keyword>
<dbReference type="GO" id="GO:0009086">
    <property type="term" value="P:methionine biosynthetic process"/>
    <property type="evidence" value="ECO:0007669"/>
    <property type="project" value="UniProtKB-KW"/>
</dbReference>
<dbReference type="InterPro" id="IPR003171">
    <property type="entry name" value="Mehydrof_redctse-like"/>
</dbReference>
<comment type="cofactor">
    <cofactor evidence="1 12">
        <name>FAD</name>
        <dbReference type="ChEBI" id="CHEBI:57692"/>
    </cofactor>
</comment>
<dbReference type="EC" id="1.5.1.54" evidence="12"/>
<comment type="caution">
    <text evidence="13">The sequence shown here is derived from an EMBL/GenBank/DDBJ whole genome shotgun (WGS) entry which is preliminary data.</text>
</comment>